<dbReference type="VEuPathDB" id="FungiDB:MELLADRAFT_117192"/>
<feature type="region of interest" description="Disordered" evidence="3">
    <location>
        <begin position="1446"/>
        <end position="1472"/>
    </location>
</feature>
<gene>
    <name evidence="6" type="ORF">MELLADRAFT_117192</name>
</gene>
<keyword evidence="1 2" id="KW-0728">SH3 domain</keyword>
<dbReference type="SUPFAM" id="SSF54236">
    <property type="entry name" value="Ubiquitin-like"/>
    <property type="match status" value="1"/>
</dbReference>
<evidence type="ECO:0000256" key="2">
    <source>
        <dbReference type="PROSITE-ProRule" id="PRU00192"/>
    </source>
</evidence>
<feature type="region of interest" description="Disordered" evidence="3">
    <location>
        <begin position="1791"/>
        <end position="1822"/>
    </location>
</feature>
<dbReference type="InterPro" id="IPR036028">
    <property type="entry name" value="SH3-like_dom_sf"/>
</dbReference>
<feature type="compositionally biased region" description="Low complexity" evidence="3">
    <location>
        <begin position="124"/>
        <end position="140"/>
    </location>
</feature>
<feature type="compositionally biased region" description="Acidic residues" evidence="3">
    <location>
        <begin position="47"/>
        <end position="64"/>
    </location>
</feature>
<proteinExistence type="predicted"/>
<dbReference type="Pfam" id="PF00018">
    <property type="entry name" value="SH3_1"/>
    <property type="match status" value="1"/>
</dbReference>
<feature type="compositionally biased region" description="Low complexity" evidence="3">
    <location>
        <begin position="1791"/>
        <end position="1800"/>
    </location>
</feature>
<feature type="region of interest" description="Disordered" evidence="3">
    <location>
        <begin position="1527"/>
        <end position="1611"/>
    </location>
</feature>
<dbReference type="SUPFAM" id="SSF50044">
    <property type="entry name" value="SH3-domain"/>
    <property type="match status" value="1"/>
</dbReference>
<dbReference type="KEGG" id="mlr:MELLADRAFT_117192"/>
<dbReference type="InterPro" id="IPR001452">
    <property type="entry name" value="SH3_domain"/>
</dbReference>
<dbReference type="Gene3D" id="2.30.30.40">
    <property type="entry name" value="SH3 Domains"/>
    <property type="match status" value="1"/>
</dbReference>
<feature type="compositionally biased region" description="Low complexity" evidence="3">
    <location>
        <begin position="1042"/>
        <end position="1064"/>
    </location>
</feature>
<feature type="compositionally biased region" description="Basic and acidic residues" evidence="3">
    <location>
        <begin position="1192"/>
        <end position="1205"/>
    </location>
</feature>
<feature type="compositionally biased region" description="Basic and acidic residues" evidence="3">
    <location>
        <begin position="688"/>
        <end position="697"/>
    </location>
</feature>
<dbReference type="InParanoid" id="F4RUG6"/>
<feature type="region of interest" description="Disordered" evidence="3">
    <location>
        <begin position="1493"/>
        <end position="1512"/>
    </location>
</feature>
<feature type="compositionally biased region" description="Polar residues" evidence="3">
    <location>
        <begin position="21"/>
        <end position="44"/>
    </location>
</feature>
<feature type="region of interest" description="Disordered" evidence="3">
    <location>
        <begin position="1188"/>
        <end position="1207"/>
    </location>
</feature>
<feature type="compositionally biased region" description="Low complexity" evidence="3">
    <location>
        <begin position="1263"/>
        <end position="1281"/>
    </location>
</feature>
<reference evidence="7" key="1">
    <citation type="journal article" date="2011" name="Proc. Natl. Acad. Sci. U.S.A.">
        <title>Obligate biotrophy features unraveled by the genomic analysis of rust fungi.</title>
        <authorList>
            <person name="Duplessis S."/>
            <person name="Cuomo C.A."/>
            <person name="Lin Y.-C."/>
            <person name="Aerts A."/>
            <person name="Tisserant E."/>
            <person name="Veneault-Fourrey C."/>
            <person name="Joly D.L."/>
            <person name="Hacquard S."/>
            <person name="Amselem J."/>
            <person name="Cantarel B.L."/>
            <person name="Chiu R."/>
            <person name="Coutinho P.M."/>
            <person name="Feau N."/>
            <person name="Field M."/>
            <person name="Frey P."/>
            <person name="Gelhaye E."/>
            <person name="Goldberg J."/>
            <person name="Grabherr M.G."/>
            <person name="Kodira C.D."/>
            <person name="Kohler A."/>
            <person name="Kuees U."/>
            <person name="Lindquist E.A."/>
            <person name="Lucas S.M."/>
            <person name="Mago R."/>
            <person name="Mauceli E."/>
            <person name="Morin E."/>
            <person name="Murat C."/>
            <person name="Pangilinan J.L."/>
            <person name="Park R."/>
            <person name="Pearson M."/>
            <person name="Quesneville H."/>
            <person name="Rouhier N."/>
            <person name="Sakthikumar S."/>
            <person name="Salamov A.A."/>
            <person name="Schmutz J."/>
            <person name="Selles B."/>
            <person name="Shapiro H."/>
            <person name="Tanguay P."/>
            <person name="Tuskan G.A."/>
            <person name="Henrissat B."/>
            <person name="Van de Peer Y."/>
            <person name="Rouze P."/>
            <person name="Ellis J.G."/>
            <person name="Dodds P.N."/>
            <person name="Schein J.E."/>
            <person name="Zhong S."/>
            <person name="Hamelin R.C."/>
            <person name="Grigoriev I.V."/>
            <person name="Szabo L.J."/>
            <person name="Martin F."/>
        </authorList>
    </citation>
    <scope>NUCLEOTIDE SEQUENCE [LARGE SCALE GENOMIC DNA]</scope>
    <source>
        <strain evidence="7">98AG31 / pathotype 3-4-7</strain>
    </source>
</reference>
<dbReference type="eggNOG" id="ENOG502R17J">
    <property type="taxonomic scope" value="Eukaryota"/>
</dbReference>
<organism evidence="7">
    <name type="scientific">Melampsora larici-populina (strain 98AG31 / pathotype 3-4-7)</name>
    <name type="common">Poplar leaf rust fungus</name>
    <dbReference type="NCBI Taxonomy" id="747676"/>
    <lineage>
        <taxon>Eukaryota</taxon>
        <taxon>Fungi</taxon>
        <taxon>Dikarya</taxon>
        <taxon>Basidiomycota</taxon>
        <taxon>Pucciniomycotina</taxon>
        <taxon>Pucciniomycetes</taxon>
        <taxon>Pucciniales</taxon>
        <taxon>Melampsoraceae</taxon>
        <taxon>Melampsora</taxon>
    </lineage>
</organism>
<sequence>MSSTTSQKPIQSDDQEPQYYYSGNQRYTSVASQVTKSVELGQNSHSDEDDHADEDEDDEDDELYMTDAHSALQHQQQQQLIQQRQQQQLNQQRQQQQAAQSQSNDPQETTNGMEIDDEGDRASDSSFSDSVSMSSSPSIPSSDDIDFTLVYALHTFLATVDGQASVVKGDQLTLLDDSNSYWWLIRVLKTQAVGYIPAENIETPFERLARLNKHRNVDLSSATPNDHISGPGSSLAQTRFALRIPSAGDPVRSRSPQDARKGPLPPAMPGPGTFSPPPVAPAPGTGKGKTVAFTAPTYFENSGNEWSDDGAGETGDEEMSGDEEEGEEGDWDGEGEFGEEGEEGFEDEEEETEDEDEDEQEGTICTTDTSRSQLGPEIISGRKGDRQGPDAQRQLEDQLTQEHKQQAQLRQQHQQHSTQDSQTDESSKGTGTSGWARLRLAAKASADSLRGANSHKDDGRSQLGKGISPAQRGQIDTSESRDVTPQQTNRLNIISTAVTSDTTAASIQPSASTPQSKQTTQNLQKKMMKAFEEAVPDDDLKLNPNSLVSGETKKLTLTPDIARDSQESQHVDAQSIPSNIPHLTRQRSTSGSTSEASTSLRRFTPTDPRIHEEDEQPIASIEGPRAQSIASIASNDSLGGSEDGKSGFGKRLASKKDKREDEPDGKKKKGLLSGLFGRKKDKKTAKSTNEHSDEAERVTSSSPSSLSDQSMNSMNSPPIEGNLASASGPNRRMRAGTSDLFSTDAALKKQQVEAQEVMYRQYGISRTPSDSANSTTFSGKNPALQISASQPMQPSSQAVPVGPLSPLSPIGSLNGLGSPPFATSQRLRPGSLIGSPSVPGMEVPMLNVLRIFAGENVDAEATFKTVLLSEQTTTTELIVQAMQRFHLPSDPEYQSSYYLTIKDVVSGEENKIDESQLPLKVFEAMNEAMGQDSLLLPSVKRSSVGSISSISSNLSLNPAISRLGMSDFSDDSAVKFYINSYGTEKEKVIPKTKPLSSRKNDRAGVLEPIQEDMAVSGGTDDNASDKGTIIADGAIRSEPVDSRLSQTSNSSSSSSSTTVEQGQSILSPMASPSLRFAMRIQIYPNDLPDGVVFDPQSNAIIPKIVLNERGKRNSSNSSASSYSAVSLTMREKIMLFPRNINVSEAIEHTLDAFGISEGVVDGGDDVEEKVKAAVPLISKVLDAYLTPPAFRPPDRSSKESRRRSQEGSFVFGSLQDILNTDPVFVLRRASHQHHPTRRESNRSSTGLAGAVADELGLMGAKKSASGASNRLSGSSSRPGGATTSLTRHNGSPAEMMADRRAAFLSATPNSDQGVDITLNDHATIRSKRDSSGKSFRYSYIDPAGTEFDISELIESEWSPTPHLTPAAQTRTTEDVRARVVEKRRQLSRQNGSSSQNSLSSMTDDGYASAPESPVMADSRVESPTTFNKHEDEQAIEALRLAPLTIDQAGSSGNPNLSTLNDTNEAGQPITRDNKRQDLLMAALDKRNLSAVALSQMPDESKDSPTPGCPPINVESLEKRIERVLAKVKTNRQISSKTRSSHSRKSSSISSWTDHNANSTVAPAKSLDNKTPSENANLASSRSRLSPTRNVYSPSGGSTTDAPKAPNAVGLDHSRAPSIDQILSSQEAAQTQSQVLQASINSSRSNSTTGTNSPVTPVTATSPTGDSTYTPISSATRGVGIDSRQSTHRHPLLYRDDFGLDVLMNLINYSAFPQGNSTIGHMRDRAARSTPINEVGTRVKTHPIKTDGTVNGISTEEVVKEDEAESQMMKELFGPIQNIEEDPSISNEIKSWYQSPSSSQSRSDHEVIGPDESGSGRSKQTISESFNVLEDRLDQLMRDVMNNA</sequence>
<feature type="compositionally biased region" description="Polar residues" evidence="3">
    <location>
        <begin position="1664"/>
        <end position="1675"/>
    </location>
</feature>
<keyword evidence="7" id="KW-1185">Reference proteome</keyword>
<evidence type="ECO:0000256" key="1">
    <source>
        <dbReference type="ARBA" id="ARBA00022443"/>
    </source>
</evidence>
<feature type="compositionally biased region" description="Polar residues" evidence="3">
    <location>
        <begin position="628"/>
        <end position="638"/>
    </location>
</feature>
<dbReference type="FunFam" id="2.30.30.40:FF:000035">
    <property type="entry name" value="SH3 domain containing protein"/>
    <property type="match status" value="1"/>
</dbReference>
<dbReference type="GO" id="GO:0007165">
    <property type="term" value="P:signal transduction"/>
    <property type="evidence" value="ECO:0007669"/>
    <property type="project" value="InterPro"/>
</dbReference>
<name>F4RUG6_MELLP</name>
<feature type="compositionally biased region" description="Basic and acidic residues" evidence="3">
    <location>
        <begin position="561"/>
        <end position="570"/>
    </location>
</feature>
<feature type="region of interest" description="Disordered" evidence="3">
    <location>
        <begin position="245"/>
        <end position="524"/>
    </location>
</feature>
<dbReference type="InterPro" id="IPR029071">
    <property type="entry name" value="Ubiquitin-like_domsf"/>
</dbReference>
<feature type="compositionally biased region" description="Acidic residues" evidence="3">
    <location>
        <begin position="306"/>
        <end position="361"/>
    </location>
</feature>
<feature type="domain" description="Ras-associating" evidence="5">
    <location>
        <begin position="848"/>
        <end position="942"/>
    </location>
</feature>
<dbReference type="PANTHER" id="PTHR47775:SF1">
    <property type="entry name" value="BUD SITE SELECTION PROTEIN 14"/>
    <property type="match status" value="1"/>
</dbReference>
<evidence type="ECO:0000313" key="6">
    <source>
        <dbReference type="EMBL" id="EGG03930.1"/>
    </source>
</evidence>
<feature type="compositionally biased region" description="Polar residues" evidence="3">
    <location>
        <begin position="508"/>
        <end position="524"/>
    </location>
</feature>
<feature type="compositionally biased region" description="Low complexity" evidence="3">
    <location>
        <begin position="1638"/>
        <end position="1663"/>
    </location>
</feature>
<feature type="compositionally biased region" description="Polar residues" evidence="3">
    <location>
        <begin position="483"/>
        <end position="492"/>
    </location>
</feature>
<evidence type="ECO:0008006" key="8">
    <source>
        <dbReference type="Google" id="ProtNLM"/>
    </source>
</evidence>
<dbReference type="RefSeq" id="XP_007412723.1">
    <property type="nucleotide sequence ID" value="XM_007412661.1"/>
</dbReference>
<dbReference type="PROSITE" id="PS50002">
    <property type="entry name" value="SH3"/>
    <property type="match status" value="1"/>
</dbReference>
<feature type="compositionally biased region" description="Low complexity" evidence="3">
    <location>
        <begin position="406"/>
        <end position="421"/>
    </location>
</feature>
<dbReference type="Gene3D" id="3.10.20.90">
    <property type="entry name" value="Phosphatidylinositol 3-kinase Catalytic Subunit, Chain A, domain 1"/>
    <property type="match status" value="1"/>
</dbReference>
<evidence type="ECO:0000259" key="4">
    <source>
        <dbReference type="PROSITE" id="PS50002"/>
    </source>
</evidence>
<feature type="compositionally biased region" description="Low complexity" evidence="3">
    <location>
        <begin position="1387"/>
        <end position="1400"/>
    </location>
</feature>
<feature type="region of interest" description="Disordered" evidence="3">
    <location>
        <begin position="1382"/>
        <end position="1427"/>
    </location>
</feature>
<feature type="compositionally biased region" description="Basic and acidic residues" evidence="3">
    <location>
        <begin position="654"/>
        <end position="665"/>
    </location>
</feature>
<dbReference type="SMART" id="SM00326">
    <property type="entry name" value="SH3"/>
    <property type="match status" value="1"/>
</dbReference>
<dbReference type="GO" id="GO:0051286">
    <property type="term" value="C:cell tip"/>
    <property type="evidence" value="ECO:0007669"/>
    <property type="project" value="TreeGrafter"/>
</dbReference>
<feature type="region of interest" description="Disordered" evidence="3">
    <location>
        <begin position="558"/>
        <end position="736"/>
    </location>
</feature>
<dbReference type="InterPro" id="IPR053039">
    <property type="entry name" value="Polarity_Bud-Selection_Reg"/>
</dbReference>
<dbReference type="GO" id="GO:0030950">
    <property type="term" value="P:establishment or maintenance of actin cytoskeleton polarity"/>
    <property type="evidence" value="ECO:0007669"/>
    <property type="project" value="TreeGrafter"/>
</dbReference>
<feature type="compositionally biased region" description="Low complexity" evidence="3">
    <location>
        <begin position="588"/>
        <end position="599"/>
    </location>
</feature>
<feature type="compositionally biased region" description="Polar residues" evidence="3">
    <location>
        <begin position="1551"/>
        <end position="1560"/>
    </location>
</feature>
<feature type="compositionally biased region" description="Polar residues" evidence="3">
    <location>
        <begin position="363"/>
        <end position="373"/>
    </location>
</feature>
<feature type="compositionally biased region" description="Basic and acidic residues" evidence="3">
    <location>
        <begin position="251"/>
        <end position="261"/>
    </location>
</feature>
<feature type="region of interest" description="Disordered" evidence="3">
    <location>
        <begin position="1"/>
        <end position="140"/>
    </location>
</feature>
<protein>
    <recommendedName>
        <fullName evidence="8">SH3 domain-containing protein</fullName>
    </recommendedName>
</protein>
<feature type="region of interest" description="Disordered" evidence="3">
    <location>
        <begin position="1261"/>
        <end position="1292"/>
    </location>
</feature>
<feature type="compositionally biased region" description="Low complexity" evidence="3">
    <location>
        <begin position="73"/>
        <end position="104"/>
    </location>
</feature>
<dbReference type="STRING" id="747676.F4RUG6"/>
<evidence type="ECO:0000313" key="7">
    <source>
        <dbReference type="Proteomes" id="UP000001072"/>
    </source>
</evidence>
<feature type="region of interest" description="Disordered" evidence="3">
    <location>
        <begin position="1624"/>
        <end position="1684"/>
    </location>
</feature>
<dbReference type="GeneID" id="18925966"/>
<feature type="compositionally biased region" description="Polar residues" evidence="3">
    <location>
        <begin position="1"/>
        <end position="12"/>
    </location>
</feature>
<feature type="compositionally biased region" description="Low complexity" evidence="3">
    <location>
        <begin position="700"/>
        <end position="716"/>
    </location>
</feature>
<feature type="region of interest" description="Disordered" evidence="3">
    <location>
        <begin position="988"/>
        <end position="1065"/>
    </location>
</feature>
<dbReference type="PANTHER" id="PTHR47775">
    <property type="entry name" value="BUD SITE SELECTION PROTEIN 14"/>
    <property type="match status" value="1"/>
</dbReference>
<dbReference type="CDD" id="cd17043">
    <property type="entry name" value="RA"/>
    <property type="match status" value="1"/>
</dbReference>
<accession>F4RUG6</accession>
<dbReference type="Proteomes" id="UP000001072">
    <property type="component" value="Unassembled WGS sequence"/>
</dbReference>
<feature type="compositionally biased region" description="Low complexity" evidence="3">
    <location>
        <begin position="493"/>
        <end position="507"/>
    </location>
</feature>
<dbReference type="HOGENOM" id="CLU_002295_1_0_1"/>
<dbReference type="PROSITE" id="PS50200">
    <property type="entry name" value="RA"/>
    <property type="match status" value="1"/>
</dbReference>
<dbReference type="OrthoDB" id="196165at2759"/>
<dbReference type="GO" id="GO:0008104">
    <property type="term" value="P:intracellular protein localization"/>
    <property type="evidence" value="ECO:0007669"/>
    <property type="project" value="TreeGrafter"/>
</dbReference>
<feature type="compositionally biased region" description="Pro residues" evidence="3">
    <location>
        <begin position="263"/>
        <end position="281"/>
    </location>
</feature>
<dbReference type="GO" id="GO:0015630">
    <property type="term" value="C:microtubule cytoskeleton"/>
    <property type="evidence" value="ECO:0007669"/>
    <property type="project" value="TreeGrafter"/>
</dbReference>
<feature type="compositionally biased region" description="Polar residues" evidence="3">
    <location>
        <begin position="1447"/>
        <end position="1465"/>
    </location>
</feature>
<evidence type="ECO:0000259" key="5">
    <source>
        <dbReference type="PROSITE" id="PS50200"/>
    </source>
</evidence>
<dbReference type="Pfam" id="PF00788">
    <property type="entry name" value="RA"/>
    <property type="match status" value="1"/>
</dbReference>
<feature type="compositionally biased region" description="Polar residues" evidence="3">
    <location>
        <begin position="1624"/>
        <end position="1637"/>
    </location>
</feature>
<feature type="compositionally biased region" description="Polar residues" evidence="3">
    <location>
        <begin position="1568"/>
        <end position="1600"/>
    </location>
</feature>
<feature type="compositionally biased region" description="Basic and acidic residues" evidence="3">
    <location>
        <begin position="380"/>
        <end position="405"/>
    </location>
</feature>
<dbReference type="EMBL" id="GL883121">
    <property type="protein sequence ID" value="EGG03930.1"/>
    <property type="molecule type" value="Genomic_DNA"/>
</dbReference>
<dbReference type="InterPro" id="IPR000159">
    <property type="entry name" value="RA_dom"/>
</dbReference>
<evidence type="ECO:0000256" key="3">
    <source>
        <dbReference type="SAM" id="MobiDB-lite"/>
    </source>
</evidence>
<feature type="domain" description="SH3" evidence="4">
    <location>
        <begin position="145"/>
        <end position="206"/>
    </location>
</feature>